<dbReference type="InterPro" id="IPR000719">
    <property type="entry name" value="Prot_kinase_dom"/>
</dbReference>
<accession>A0A9Q1BL25</accession>
<protein>
    <recommendedName>
        <fullName evidence="1">Protein kinase domain-containing protein</fullName>
    </recommendedName>
</protein>
<evidence type="ECO:0000313" key="3">
    <source>
        <dbReference type="Proteomes" id="UP001152320"/>
    </source>
</evidence>
<dbReference type="GO" id="GO:0004672">
    <property type="term" value="F:protein kinase activity"/>
    <property type="evidence" value="ECO:0007669"/>
    <property type="project" value="InterPro"/>
</dbReference>
<organism evidence="2 3">
    <name type="scientific">Holothuria leucospilota</name>
    <name type="common">Black long sea cucumber</name>
    <name type="synonym">Mertensiothuria leucospilota</name>
    <dbReference type="NCBI Taxonomy" id="206669"/>
    <lineage>
        <taxon>Eukaryota</taxon>
        <taxon>Metazoa</taxon>
        <taxon>Echinodermata</taxon>
        <taxon>Eleutherozoa</taxon>
        <taxon>Echinozoa</taxon>
        <taxon>Holothuroidea</taxon>
        <taxon>Aspidochirotacea</taxon>
        <taxon>Aspidochirotida</taxon>
        <taxon>Holothuriidae</taxon>
        <taxon>Holothuria</taxon>
    </lineage>
</organism>
<evidence type="ECO:0000313" key="2">
    <source>
        <dbReference type="EMBL" id="KAJ8028583.1"/>
    </source>
</evidence>
<sequence length="137" mass="15438">MPIFLGAGNYGAVQLKRIKTTRRLCAVKSQHRHLNEQDAMKNFFREVRVLKSLEGIENVPVFYGLTGTMDGGAIPAIVQEYIGDDGSLHVTSLYDVIEKSSNRTVSSISIADISHTTRYAYQRMASRRFGRRHFTTV</sequence>
<feature type="domain" description="Protein kinase" evidence="1">
    <location>
        <begin position="1"/>
        <end position="137"/>
    </location>
</feature>
<dbReference type="OrthoDB" id="5960454at2759"/>
<dbReference type="Gene3D" id="1.10.510.10">
    <property type="entry name" value="Transferase(Phosphotransferase) domain 1"/>
    <property type="match status" value="1"/>
</dbReference>
<dbReference type="PROSITE" id="PS50011">
    <property type="entry name" value="PROTEIN_KINASE_DOM"/>
    <property type="match status" value="1"/>
</dbReference>
<dbReference type="AlphaFoldDB" id="A0A9Q1BL25"/>
<keyword evidence="3" id="KW-1185">Reference proteome</keyword>
<dbReference type="SUPFAM" id="SSF56112">
    <property type="entry name" value="Protein kinase-like (PK-like)"/>
    <property type="match status" value="1"/>
</dbReference>
<dbReference type="EMBL" id="JAIZAY010000015">
    <property type="protein sequence ID" value="KAJ8028583.1"/>
    <property type="molecule type" value="Genomic_DNA"/>
</dbReference>
<gene>
    <name evidence="2" type="ORF">HOLleu_30868</name>
</gene>
<dbReference type="InterPro" id="IPR011009">
    <property type="entry name" value="Kinase-like_dom_sf"/>
</dbReference>
<reference evidence="2" key="1">
    <citation type="submission" date="2021-10" db="EMBL/GenBank/DDBJ databases">
        <title>Tropical sea cucumber genome reveals ecological adaptation and Cuvierian tubules defense mechanism.</title>
        <authorList>
            <person name="Chen T."/>
        </authorList>
    </citation>
    <scope>NUCLEOTIDE SEQUENCE</scope>
    <source>
        <strain evidence="2">Nanhai2018</strain>
        <tissue evidence="2">Muscle</tissue>
    </source>
</reference>
<proteinExistence type="predicted"/>
<dbReference type="Proteomes" id="UP001152320">
    <property type="component" value="Chromosome 15"/>
</dbReference>
<evidence type="ECO:0000259" key="1">
    <source>
        <dbReference type="PROSITE" id="PS50011"/>
    </source>
</evidence>
<dbReference type="GO" id="GO:0005524">
    <property type="term" value="F:ATP binding"/>
    <property type="evidence" value="ECO:0007669"/>
    <property type="project" value="InterPro"/>
</dbReference>
<comment type="caution">
    <text evidence="2">The sequence shown here is derived from an EMBL/GenBank/DDBJ whole genome shotgun (WGS) entry which is preliminary data.</text>
</comment>
<name>A0A9Q1BL25_HOLLE</name>